<comment type="catalytic activity">
    <reaction evidence="1">
        <text>S-ubiquitinyl-[E2 ubiquitin-conjugating enzyme]-L-cysteine + [acceptor protein]-L-lysine = [E2 ubiquitin-conjugating enzyme]-L-cysteine + N(6)-ubiquitinyl-[acceptor protein]-L-lysine.</text>
        <dbReference type="EC" id="2.3.2.27"/>
    </reaction>
</comment>
<keyword evidence="3" id="KW-0808">Transferase</keyword>
<evidence type="ECO:0000256" key="5">
    <source>
        <dbReference type="ARBA" id="ARBA00022771"/>
    </source>
</evidence>
<dbReference type="GO" id="GO:0061630">
    <property type="term" value="F:ubiquitin protein ligase activity"/>
    <property type="evidence" value="ECO:0007669"/>
    <property type="project" value="UniProtKB-EC"/>
</dbReference>
<evidence type="ECO:0000256" key="1">
    <source>
        <dbReference type="ARBA" id="ARBA00000900"/>
    </source>
</evidence>
<feature type="compositionally biased region" description="Gly residues" evidence="9">
    <location>
        <begin position="9"/>
        <end position="23"/>
    </location>
</feature>
<gene>
    <name evidence="11" type="primary">At3g02290_8</name>
    <name evidence="11" type="ORF">g.24923</name>
</gene>
<evidence type="ECO:0000259" key="10">
    <source>
        <dbReference type="PROSITE" id="PS50089"/>
    </source>
</evidence>
<dbReference type="PANTHER" id="PTHR46463">
    <property type="entry name" value="ZINC FINGER, RING/FYVE/PHD-TYPE"/>
    <property type="match status" value="1"/>
</dbReference>
<evidence type="ECO:0000313" key="11">
    <source>
        <dbReference type="EMBL" id="JAT42888.1"/>
    </source>
</evidence>
<evidence type="ECO:0000256" key="8">
    <source>
        <dbReference type="PROSITE-ProRule" id="PRU00175"/>
    </source>
</evidence>
<reference evidence="11" key="1">
    <citation type="submission" date="2015-07" db="EMBL/GenBank/DDBJ databases">
        <title>Transcriptome Assembly of Anthurium amnicola.</title>
        <authorList>
            <person name="Suzuki J."/>
        </authorList>
    </citation>
    <scope>NUCLEOTIDE SEQUENCE</scope>
</reference>
<protein>
    <recommendedName>
        <fullName evidence="2">RING-type E3 ubiquitin transferase</fullName>
        <ecNumber evidence="2">2.3.2.27</ecNumber>
    </recommendedName>
</protein>
<evidence type="ECO:0000256" key="6">
    <source>
        <dbReference type="ARBA" id="ARBA00022786"/>
    </source>
</evidence>
<keyword evidence="4" id="KW-0479">Metal-binding</keyword>
<dbReference type="PANTHER" id="PTHR46463:SF10">
    <property type="entry name" value="OS01G0926200 PROTEIN"/>
    <property type="match status" value="1"/>
</dbReference>
<feature type="domain" description="RING-type" evidence="10">
    <location>
        <begin position="151"/>
        <end position="191"/>
    </location>
</feature>
<keyword evidence="5 8" id="KW-0863">Zinc-finger</keyword>
<proteinExistence type="predicted"/>
<dbReference type="InterPro" id="IPR013083">
    <property type="entry name" value="Znf_RING/FYVE/PHD"/>
</dbReference>
<dbReference type="InterPro" id="IPR001841">
    <property type="entry name" value="Znf_RING"/>
</dbReference>
<dbReference type="AlphaFoldDB" id="A0A1D1XKF5"/>
<organism evidence="11">
    <name type="scientific">Anthurium amnicola</name>
    <dbReference type="NCBI Taxonomy" id="1678845"/>
    <lineage>
        <taxon>Eukaryota</taxon>
        <taxon>Viridiplantae</taxon>
        <taxon>Streptophyta</taxon>
        <taxon>Embryophyta</taxon>
        <taxon>Tracheophyta</taxon>
        <taxon>Spermatophyta</taxon>
        <taxon>Magnoliopsida</taxon>
        <taxon>Liliopsida</taxon>
        <taxon>Araceae</taxon>
        <taxon>Pothoideae</taxon>
        <taxon>Potheae</taxon>
        <taxon>Anthurium</taxon>
    </lineage>
</organism>
<dbReference type="Gene3D" id="3.30.40.10">
    <property type="entry name" value="Zinc/RING finger domain, C3HC4 (zinc finger)"/>
    <property type="match status" value="1"/>
</dbReference>
<evidence type="ECO:0000256" key="3">
    <source>
        <dbReference type="ARBA" id="ARBA00022679"/>
    </source>
</evidence>
<dbReference type="SMART" id="SM00184">
    <property type="entry name" value="RING"/>
    <property type="match status" value="1"/>
</dbReference>
<feature type="compositionally biased region" description="Polar residues" evidence="9">
    <location>
        <begin position="51"/>
        <end position="60"/>
    </location>
</feature>
<keyword evidence="7" id="KW-0862">Zinc</keyword>
<accession>A0A1D1XKF5</accession>
<name>A0A1D1XKF5_9ARAE</name>
<evidence type="ECO:0000256" key="4">
    <source>
        <dbReference type="ARBA" id="ARBA00022723"/>
    </source>
</evidence>
<dbReference type="Pfam" id="PF13639">
    <property type="entry name" value="zf-RING_2"/>
    <property type="match status" value="1"/>
</dbReference>
<dbReference type="EC" id="2.3.2.27" evidence="2"/>
<dbReference type="PROSITE" id="PS50089">
    <property type="entry name" value="ZF_RING_2"/>
    <property type="match status" value="1"/>
</dbReference>
<evidence type="ECO:0000256" key="9">
    <source>
        <dbReference type="SAM" id="MobiDB-lite"/>
    </source>
</evidence>
<sequence>MGASSSRAGGRGGAGGGVVGTGHRGLVPKLQGHLRRSGGPQASPRRVAPSDHSSGAQNSSLNTDIIQGVDQAQLTGYPTVEPSVPSEQMLTLVKDRGRLNEEIVTSHVTQAIEALHIESDAEREHAVGCGLEGPDVHDEPDGMIEEEEDDCPICFEAFDEENPKLVTECLHHYHLSCLLAWMERSATCPICCQVALFNEPS</sequence>
<feature type="region of interest" description="Disordered" evidence="9">
    <location>
        <begin position="1"/>
        <end position="60"/>
    </location>
</feature>
<dbReference type="GO" id="GO:0008270">
    <property type="term" value="F:zinc ion binding"/>
    <property type="evidence" value="ECO:0007669"/>
    <property type="project" value="UniProtKB-KW"/>
</dbReference>
<evidence type="ECO:0000256" key="2">
    <source>
        <dbReference type="ARBA" id="ARBA00012483"/>
    </source>
</evidence>
<dbReference type="SUPFAM" id="SSF57850">
    <property type="entry name" value="RING/U-box"/>
    <property type="match status" value="1"/>
</dbReference>
<evidence type="ECO:0000256" key="7">
    <source>
        <dbReference type="ARBA" id="ARBA00022833"/>
    </source>
</evidence>
<dbReference type="EMBL" id="GDJX01025048">
    <property type="protein sequence ID" value="JAT42888.1"/>
    <property type="molecule type" value="Transcribed_RNA"/>
</dbReference>
<keyword evidence="6" id="KW-0833">Ubl conjugation pathway</keyword>